<dbReference type="GO" id="GO:0008540">
    <property type="term" value="C:proteasome regulatory particle, base subcomplex"/>
    <property type="evidence" value="ECO:0007669"/>
    <property type="project" value="TreeGrafter"/>
</dbReference>
<dbReference type="AlphaFoldDB" id="A0AAE8SYM1"/>
<evidence type="ECO:0000313" key="4">
    <source>
        <dbReference type="Proteomes" id="UP001187682"/>
    </source>
</evidence>
<dbReference type="Gene3D" id="1.20.1280.50">
    <property type="match status" value="1"/>
</dbReference>
<dbReference type="EMBL" id="ONZQ02000014">
    <property type="protein sequence ID" value="SPO06016.1"/>
    <property type="molecule type" value="Genomic_DNA"/>
</dbReference>
<keyword evidence="4" id="KW-1185">Reference proteome</keyword>
<evidence type="ECO:0000256" key="1">
    <source>
        <dbReference type="SAM" id="MobiDB-lite"/>
    </source>
</evidence>
<dbReference type="InterPro" id="IPR027040">
    <property type="entry name" value="PSMD4"/>
</dbReference>
<dbReference type="InterPro" id="IPR001810">
    <property type="entry name" value="F-box_dom"/>
</dbReference>
<accession>A0AAE8SYM1</accession>
<dbReference type="GO" id="GO:0043161">
    <property type="term" value="P:proteasome-mediated ubiquitin-dependent protein catabolic process"/>
    <property type="evidence" value="ECO:0007669"/>
    <property type="project" value="TreeGrafter"/>
</dbReference>
<dbReference type="SMART" id="SM00256">
    <property type="entry name" value="FBOX"/>
    <property type="match status" value="1"/>
</dbReference>
<evidence type="ECO:0000313" key="3">
    <source>
        <dbReference type="EMBL" id="SPO06016.1"/>
    </source>
</evidence>
<feature type="compositionally biased region" description="Polar residues" evidence="1">
    <location>
        <begin position="1"/>
        <end position="30"/>
    </location>
</feature>
<dbReference type="PROSITE" id="PS50181">
    <property type="entry name" value="FBOX"/>
    <property type="match status" value="1"/>
</dbReference>
<dbReference type="SUPFAM" id="SSF81383">
    <property type="entry name" value="F-box domain"/>
    <property type="match status" value="1"/>
</dbReference>
<dbReference type="PANTHER" id="PTHR10223:SF2">
    <property type="entry name" value="F-BOX AND WD DOMAIN PROTEIN (AFU_ORTHOLOGUE AFUA_6G11400)"/>
    <property type="match status" value="1"/>
</dbReference>
<sequence length="1012" mass="109406">MQQVFSNSLTQIVSEPQTPRPLSTTSSQYGFQPDHASGSGSQLRSPSPRTPSVASDVTSGFGSDSWADGIDFERFNERLRGLNLSDRHPGLQSPGKRVSDHENASSHVARTPRRRVEFRVIPRVGDAAPDSPSITDFPNEVLTTIMSYLHPESYAAMSLVCKQFNALVKSPYAWKAAFHRMYSTRSLSNDDEVDDIWADDGNIVNPTHSRYFNRLTSKATWQSEYVLRSQLLRGLAQGRPLSRAVNSAGKATKRAHAVITYDSRIPCVITNLYAEFPGDKLPPRAMHGGADIGLASLSNPATGKMDIWARDDIYTLGQVEDIAPHLELYGVAEGPAAGPNVMDLSTTYGFIAGEGFPGGHPYFRPVVGKRGRVVDYGNPLPETYTDIPRPPPDVEGMSSVWIAKTNAIPLLTGGMIGILTGSTLGIVTAYALGRHIGGRRRFEDGEMSCRWVLSPGVPVVSIRVDEKYSAHRKAADRIWAVALNALGEMFYLKDTPKPVGQQAPGPEMVRNAYLSGRTVHWHLVEPTRRMSKSQSGEDLLPPRSSTNAMGLDSDGWLEEARSISAWLLHRPTYFRSRYRGWDMRRRLEVDFAADDGNGAGEALFLFDSGHAEELPARVQRFARLTPQSPVGSSAASTTIPSPEADTWHVTQVELGDVHSLKITTSALDSSTCALTTLSEDPLAMADVGPVPSPSAAYETSTSLDIPGGRSRFIAVGTDKGSMIIWNARDPHSSTIPPIKVIHTDSPEVSCIGLTALYAVHGGSDGLVQAWDTLALTKAPIRTINTRSGNRIPRHLAQINPGLRAQQFSAATAICMDPDATKLRGVVSFGAFIRSWSYCSGGQPPAAKRKGGLDKETVLESSDLMELQERNSQLREKFGSGDLNLTEEEALVYALMVSEESLAQDEVRRLEAVEALLLTNDVIEEHSSSSGEGSEGTTGFDIAALASEVSGSSDSFAADFYHGGDPFVEAIGREPSGASSPGDFEFPITYKKKGKKSKKGGANRAAGAASSSS</sequence>
<organism evidence="3 4">
    <name type="scientific">Cephalotrichum gorgonifer</name>
    <dbReference type="NCBI Taxonomy" id="2041049"/>
    <lineage>
        <taxon>Eukaryota</taxon>
        <taxon>Fungi</taxon>
        <taxon>Dikarya</taxon>
        <taxon>Ascomycota</taxon>
        <taxon>Pezizomycotina</taxon>
        <taxon>Sordariomycetes</taxon>
        <taxon>Hypocreomycetidae</taxon>
        <taxon>Microascales</taxon>
        <taxon>Microascaceae</taxon>
        <taxon>Cephalotrichum</taxon>
    </lineage>
</organism>
<proteinExistence type="predicted"/>
<feature type="domain" description="F-box" evidence="2">
    <location>
        <begin position="131"/>
        <end position="177"/>
    </location>
</feature>
<comment type="caution">
    <text evidence="3">The sequence shown here is derived from an EMBL/GenBank/DDBJ whole genome shotgun (WGS) entry which is preliminary data.</text>
</comment>
<feature type="region of interest" description="Disordered" evidence="1">
    <location>
        <begin position="989"/>
        <end position="1012"/>
    </location>
</feature>
<feature type="compositionally biased region" description="Polar residues" evidence="1">
    <location>
        <begin position="38"/>
        <end position="60"/>
    </location>
</feature>
<protein>
    <submittedName>
        <fullName evidence="3">Related to f-box/wd-repeat protein pof10</fullName>
    </submittedName>
</protein>
<dbReference type="InterPro" id="IPR036322">
    <property type="entry name" value="WD40_repeat_dom_sf"/>
</dbReference>
<dbReference type="GO" id="GO:0031593">
    <property type="term" value="F:polyubiquitin modification-dependent protein binding"/>
    <property type="evidence" value="ECO:0007669"/>
    <property type="project" value="TreeGrafter"/>
</dbReference>
<feature type="compositionally biased region" description="Basic residues" evidence="1">
    <location>
        <begin position="989"/>
        <end position="1000"/>
    </location>
</feature>
<dbReference type="CDD" id="cd09917">
    <property type="entry name" value="F-box_SF"/>
    <property type="match status" value="1"/>
</dbReference>
<dbReference type="Pfam" id="PF12937">
    <property type="entry name" value="F-box-like"/>
    <property type="match status" value="1"/>
</dbReference>
<reference evidence="3" key="1">
    <citation type="submission" date="2018-03" db="EMBL/GenBank/DDBJ databases">
        <authorList>
            <person name="Guldener U."/>
        </authorList>
    </citation>
    <scope>NUCLEOTIDE SEQUENCE</scope>
</reference>
<dbReference type="GO" id="GO:0005829">
    <property type="term" value="C:cytosol"/>
    <property type="evidence" value="ECO:0007669"/>
    <property type="project" value="TreeGrafter"/>
</dbReference>
<dbReference type="InterPro" id="IPR036047">
    <property type="entry name" value="F-box-like_dom_sf"/>
</dbReference>
<evidence type="ECO:0000259" key="2">
    <source>
        <dbReference type="PROSITE" id="PS50181"/>
    </source>
</evidence>
<dbReference type="PANTHER" id="PTHR10223">
    <property type="entry name" value="26S PROTEASOME NON-ATPASE REGULATORY SUBUNIT 4"/>
    <property type="match status" value="1"/>
</dbReference>
<dbReference type="Proteomes" id="UP001187682">
    <property type="component" value="Unassembled WGS sequence"/>
</dbReference>
<dbReference type="SUPFAM" id="SSF50978">
    <property type="entry name" value="WD40 repeat-like"/>
    <property type="match status" value="1"/>
</dbReference>
<name>A0AAE8SYM1_9PEZI</name>
<feature type="region of interest" description="Disordered" evidence="1">
    <location>
        <begin position="1"/>
        <end position="60"/>
    </location>
</feature>
<dbReference type="GO" id="GO:0005634">
    <property type="term" value="C:nucleus"/>
    <property type="evidence" value="ECO:0007669"/>
    <property type="project" value="TreeGrafter"/>
</dbReference>
<feature type="region of interest" description="Disordered" evidence="1">
    <location>
        <begin position="84"/>
        <end position="111"/>
    </location>
</feature>
<gene>
    <name evidence="3" type="ORF">DNG_08705</name>
</gene>
<feature type="compositionally biased region" description="Low complexity" evidence="1">
    <location>
        <begin position="1001"/>
        <end position="1012"/>
    </location>
</feature>